<evidence type="ECO:0000256" key="1">
    <source>
        <dbReference type="ARBA" id="ARBA00022741"/>
    </source>
</evidence>
<name>A0AAI9NZN1_9FIRM</name>
<dbReference type="SMART" id="SM00889">
    <property type="entry name" value="EFG_IV"/>
    <property type="match status" value="1"/>
</dbReference>
<dbReference type="Pfam" id="PF14492">
    <property type="entry name" value="EFG_III"/>
    <property type="match status" value="1"/>
</dbReference>
<dbReference type="InterPro" id="IPR014721">
    <property type="entry name" value="Ribsml_uS5_D2-typ_fold_subgr"/>
</dbReference>
<evidence type="ECO:0000256" key="3">
    <source>
        <dbReference type="ARBA" id="ARBA00023134"/>
    </source>
</evidence>
<proteinExistence type="predicted"/>
<dbReference type="SUPFAM" id="SSF50447">
    <property type="entry name" value="Translation proteins"/>
    <property type="match status" value="1"/>
</dbReference>
<dbReference type="InterPro" id="IPR005225">
    <property type="entry name" value="Small_GTP-bd"/>
</dbReference>
<dbReference type="InterPro" id="IPR005517">
    <property type="entry name" value="Transl_elong_EFG/EF2_IV"/>
</dbReference>
<feature type="domain" description="Tr-type G" evidence="6">
    <location>
        <begin position="1"/>
        <end position="224"/>
    </location>
</feature>
<evidence type="ECO:0000256" key="2">
    <source>
        <dbReference type="ARBA" id="ARBA00022917"/>
    </source>
</evidence>
<dbReference type="Pfam" id="PF00679">
    <property type="entry name" value="EFG_C"/>
    <property type="match status" value="1"/>
</dbReference>
<dbReference type="CDD" id="cd10912">
    <property type="entry name" value="PIN_YacP-like"/>
    <property type="match status" value="1"/>
</dbReference>
<dbReference type="AlphaFoldDB" id="A0AAI9NZN1"/>
<dbReference type="Gene3D" id="2.40.30.10">
    <property type="entry name" value="Translation factors"/>
    <property type="match status" value="1"/>
</dbReference>
<dbReference type="InterPro" id="IPR035650">
    <property type="entry name" value="Tet_C"/>
</dbReference>
<dbReference type="SUPFAM" id="SSF54211">
    <property type="entry name" value="Ribosomal protein S5 domain 2-like"/>
    <property type="match status" value="1"/>
</dbReference>
<dbReference type="SMART" id="SM00838">
    <property type="entry name" value="EFG_C"/>
    <property type="match status" value="1"/>
</dbReference>
<organism evidence="7 8">
    <name type="scientific">Coprococcus eutactus</name>
    <dbReference type="NCBI Taxonomy" id="33043"/>
    <lineage>
        <taxon>Bacteria</taxon>
        <taxon>Bacillati</taxon>
        <taxon>Bacillota</taxon>
        <taxon>Clostridia</taxon>
        <taxon>Lachnospirales</taxon>
        <taxon>Lachnospiraceae</taxon>
        <taxon>Coprococcus</taxon>
    </lineage>
</organism>
<dbReference type="Gene3D" id="3.40.50.300">
    <property type="entry name" value="P-loop containing nucleotide triphosphate hydrolases"/>
    <property type="match status" value="1"/>
</dbReference>
<dbReference type="SUPFAM" id="SSF52540">
    <property type="entry name" value="P-loop containing nucleoside triphosphate hydrolases"/>
    <property type="match status" value="1"/>
</dbReference>
<dbReference type="InterPro" id="IPR027417">
    <property type="entry name" value="P-loop_NTPase"/>
</dbReference>
<dbReference type="InterPro" id="IPR041095">
    <property type="entry name" value="EFG_II"/>
</dbReference>
<dbReference type="Pfam" id="PF00009">
    <property type="entry name" value="GTP_EFTU"/>
    <property type="match status" value="1"/>
</dbReference>
<dbReference type="InterPro" id="IPR000640">
    <property type="entry name" value="EFG_V-like"/>
</dbReference>
<dbReference type="InterPro" id="IPR020568">
    <property type="entry name" value="Ribosomal_Su5_D2-typ_SF"/>
</dbReference>
<dbReference type="GO" id="GO:0003924">
    <property type="term" value="F:GTPase activity"/>
    <property type="evidence" value="ECO:0007669"/>
    <property type="project" value="InterPro"/>
</dbReference>
<dbReference type="Gene3D" id="3.30.70.870">
    <property type="entry name" value="Elongation Factor G (Translational Gtpase), domain 3"/>
    <property type="match status" value="1"/>
</dbReference>
<dbReference type="Pfam" id="PF05991">
    <property type="entry name" value="NYN_YacP"/>
    <property type="match status" value="1"/>
</dbReference>
<sequence>MKNIVAGILAHVDSGKTTLSEAMLYQAGQIRKLGRVDHQDTYLDTDSQEKDRGITIFSKQAELAYADMHIALLDTPGHVDFGTEMERTLQVLDYVVLVINGMDGVQSHTETLWKLLERYGIPVFIFVNKMDMTGYDRDYLMDNIRHRLSDGCVDFLCEDSGEQIAMCDEAMLEHFLETGANDEQDVVNAIAGRKLFPCYFGSALKNEGVSELLDGMNRYVVEPVRGEEFGARVFKIGRDDKDERLTYMKVTGGVLKLKDVLTLRNSQGEESHEKVNQIRVYSGAKYDMVTQVPAGCVCAVPGLVNTYGRQGIGACPDGELPSLEPVLSYKVMYPTDVDAVTMVSKLRLLEEEDPQLQVQWNETAGEIYIKVMGQVQLEVVAQMVRDRFGIAITYGQGRISYKETIAAPVMGVGHFEPLRHYAEVHLLLEPMENGSGMCFDSICSEDVLDKNWQRLILTHLQEREFRGVLMGSPITDMKISITAGRAHQKHTEGGDFRQATYRAVRQGLMMAESVLLEPVYAFKIEVPQEYAGRVLADIVKMSGTMDGQEISGETTVITGHAPVYTMREYYSELTAFSRGTGRLQVDIDGYQPCHNTEEVLAERHYDPELDRFNPSSSVFCAHGAGYLVDWYDVYENMHVKEDPGFEISGQLGYTEDGYAMDIPVNRPGKSVSEMSITDEELSEIFARTFGGDYKDKDVALNGRFRRTTSEYKVNGTAAGGVTEGTAGGGASAGAADGTAGGSPSSGYRGNGQYNKSQSRDRQPGNGPLVGSRPADRGIATPGAFKRRKSGEDYVIVDGYNVIFAWDTLRELSEHNIDSARGKLMDILSNYQGYMNCHLIVVFDGYKVKDNKGERFPYDDIEVVYTKEGETADAHIEKLTHEIARKHKVTVVTSDGLEQIVTMGQGAIRMSSRDFKAEVERVNEHLRENYLKND</sequence>
<dbReference type="InterPro" id="IPR035647">
    <property type="entry name" value="EFG_III/V"/>
</dbReference>
<dbReference type="GO" id="GO:0032790">
    <property type="term" value="P:ribosome disassembly"/>
    <property type="evidence" value="ECO:0007669"/>
    <property type="project" value="TreeGrafter"/>
</dbReference>
<evidence type="ECO:0000313" key="8">
    <source>
        <dbReference type="Proteomes" id="UP000660047"/>
    </source>
</evidence>
<dbReference type="PROSITE" id="PS00301">
    <property type="entry name" value="G_TR_1"/>
    <property type="match status" value="1"/>
</dbReference>
<dbReference type="RefSeq" id="WP_055224565.1">
    <property type="nucleotide sequence ID" value="NZ_BLYL01000016.1"/>
</dbReference>
<evidence type="ECO:0000259" key="6">
    <source>
        <dbReference type="PROSITE" id="PS51722"/>
    </source>
</evidence>
<dbReference type="CDD" id="cd03711">
    <property type="entry name" value="Tet_C"/>
    <property type="match status" value="1"/>
</dbReference>
<dbReference type="Pfam" id="PF03764">
    <property type="entry name" value="EFG_IV"/>
    <property type="match status" value="1"/>
</dbReference>
<feature type="compositionally biased region" description="Low complexity" evidence="5">
    <location>
        <begin position="732"/>
        <end position="746"/>
    </location>
</feature>
<reference evidence="7" key="1">
    <citation type="submission" date="2020-06" db="EMBL/GenBank/DDBJ databases">
        <title>Characterization of fructooligosaccharide metabolism and fructooligosaccharide-degrading enzymes in human commensal butyrate producers.</title>
        <authorList>
            <person name="Tanno H."/>
            <person name="Fujii T."/>
            <person name="Hirano K."/>
            <person name="Maeno S."/>
            <person name="Tonozuka T."/>
            <person name="Sakamoto M."/>
            <person name="Ohkuma M."/>
            <person name="Tochio T."/>
            <person name="Endo A."/>
        </authorList>
    </citation>
    <scope>NUCLEOTIDE SEQUENCE</scope>
    <source>
        <strain evidence="7">JCM 31265</strain>
    </source>
</reference>
<dbReference type="PANTHER" id="PTHR43261:SF1">
    <property type="entry name" value="RIBOSOME-RELEASING FACTOR 2, MITOCHONDRIAL"/>
    <property type="match status" value="1"/>
</dbReference>
<dbReference type="PANTHER" id="PTHR43261">
    <property type="entry name" value="TRANSLATION ELONGATION FACTOR G-RELATED"/>
    <property type="match status" value="1"/>
</dbReference>
<accession>A0AAI9NZN1</accession>
<keyword evidence="2" id="KW-0648">Protein biosynthesis</keyword>
<dbReference type="InterPro" id="IPR009000">
    <property type="entry name" value="Transl_B-barrel_sf"/>
</dbReference>
<dbReference type="InterPro" id="IPR031157">
    <property type="entry name" value="G_TR_CS"/>
</dbReference>
<gene>
    <name evidence="7" type="ORF">COEU31_23460</name>
</gene>
<dbReference type="EMBL" id="BLYL01000016">
    <property type="protein sequence ID" value="GFO95300.1"/>
    <property type="molecule type" value="Genomic_DNA"/>
</dbReference>
<dbReference type="Gene3D" id="3.30.70.240">
    <property type="match status" value="1"/>
</dbReference>
<evidence type="ECO:0000313" key="7">
    <source>
        <dbReference type="EMBL" id="GFO95300.1"/>
    </source>
</evidence>
<dbReference type="GO" id="GO:0005525">
    <property type="term" value="F:GTP binding"/>
    <property type="evidence" value="ECO:0007669"/>
    <property type="project" value="UniProtKB-KW"/>
</dbReference>
<feature type="region of interest" description="Disordered" evidence="5">
    <location>
        <begin position="727"/>
        <end position="783"/>
    </location>
</feature>
<dbReference type="NCBIfam" id="TIGR00231">
    <property type="entry name" value="small_GTP"/>
    <property type="match status" value="1"/>
</dbReference>
<dbReference type="InterPro" id="IPR010298">
    <property type="entry name" value="YacP-like"/>
</dbReference>
<dbReference type="PROSITE" id="PS51722">
    <property type="entry name" value="G_TR_2"/>
    <property type="match status" value="1"/>
</dbReference>
<comment type="caution">
    <text evidence="7">The sequence shown here is derived from an EMBL/GenBank/DDBJ whole genome shotgun (WGS) entry which is preliminary data.</text>
</comment>
<keyword evidence="4" id="KW-0046">Antibiotic resistance</keyword>
<keyword evidence="3" id="KW-0342">GTP-binding</keyword>
<dbReference type="InterPro" id="IPR000795">
    <property type="entry name" value="T_Tr_GTP-bd_dom"/>
</dbReference>
<dbReference type="GO" id="GO:0046677">
    <property type="term" value="P:response to antibiotic"/>
    <property type="evidence" value="ECO:0007669"/>
    <property type="project" value="UniProtKB-KW"/>
</dbReference>
<dbReference type="Gene3D" id="3.30.230.10">
    <property type="match status" value="1"/>
</dbReference>
<dbReference type="GO" id="GO:0006412">
    <property type="term" value="P:translation"/>
    <property type="evidence" value="ECO:0007669"/>
    <property type="project" value="UniProtKB-KW"/>
</dbReference>
<dbReference type="SUPFAM" id="SSF54980">
    <property type="entry name" value="EF-G C-terminal domain-like"/>
    <property type="match status" value="2"/>
</dbReference>
<keyword evidence="1" id="KW-0547">Nucleotide-binding</keyword>
<dbReference type="PRINTS" id="PR00315">
    <property type="entry name" value="ELONGATNFCT"/>
</dbReference>
<evidence type="ECO:0000256" key="4">
    <source>
        <dbReference type="ARBA" id="ARBA00023251"/>
    </source>
</evidence>
<evidence type="ECO:0000256" key="5">
    <source>
        <dbReference type="SAM" id="MobiDB-lite"/>
    </source>
</evidence>
<protein>
    <recommendedName>
        <fullName evidence="6">Tr-type G domain-containing protein</fullName>
    </recommendedName>
</protein>
<dbReference type="Proteomes" id="UP000660047">
    <property type="component" value="Unassembled WGS sequence"/>
</dbReference>